<keyword evidence="3" id="KW-1185">Reference proteome</keyword>
<comment type="caution">
    <text evidence="2">The sequence shown here is derived from an EMBL/GenBank/DDBJ whole genome shotgun (WGS) entry which is preliminary data.</text>
</comment>
<dbReference type="SUPFAM" id="SSF53649">
    <property type="entry name" value="Alkaline phosphatase-like"/>
    <property type="match status" value="1"/>
</dbReference>
<dbReference type="CDD" id="cd16013">
    <property type="entry name" value="AcpA"/>
    <property type="match status" value="1"/>
</dbReference>
<name>A0ABS0AXC9_9BACT</name>
<evidence type="ECO:0000313" key="2">
    <source>
        <dbReference type="EMBL" id="MBF5058778.1"/>
    </source>
</evidence>
<evidence type="ECO:0000313" key="3">
    <source>
        <dbReference type="Proteomes" id="UP001194714"/>
    </source>
</evidence>
<evidence type="ECO:0000256" key="1">
    <source>
        <dbReference type="ARBA" id="ARBA00022801"/>
    </source>
</evidence>
<sequence length="453" mass="51522">MKKTLFLVFLIASLFGREAPKRVTFSKEEIAATKKIKHLIIIFQENWSFDGLLGTLPGVDGIANASEESKTQLDLTGAPYPKLPPSIDTKTKKPYPQIPQNLLNGPYNLGPYIPPTEETSDLYHRYYQEQYQINGGKMNKFALWSNAWGFAMSYYDLRHTELAKLAQEFTICDRWFHSCYGGSLCNVLWLFSAQMPVWPNAPKQYIAKIIPSGALRRDGKVSPNGYLINDAEPFYPPHKKEVPDHLRVPPIDQVTIGDRLSEKNISWKWYAQEWKSADAGHPHPSFVFHHQAPLYYKPFAPGSPMRKKHLADLTEFYDALDTNTLPAVSFVRSLDIYSFHPGHLSVMDGAKWLVDTVHRVQKSPVWEDCLIIITFDENGGRWDHVAPPEVDPFGPGTRVPALIISPYVKKGYVDSTSYETVSILKFIEERWGLEPLSTRDRAANNILNSLILN</sequence>
<dbReference type="EMBL" id="JAAEJV010000004">
    <property type="protein sequence ID" value="MBF5058778.1"/>
    <property type="molecule type" value="Genomic_DNA"/>
</dbReference>
<keyword evidence="1" id="KW-0378">Hydrolase</keyword>
<reference evidence="2 3" key="1">
    <citation type="submission" date="2020-01" db="EMBL/GenBank/DDBJ databases">
        <title>Draft genome sequence of Cand. Neptunochlamydia vexilliferae K9.</title>
        <authorList>
            <person name="Schulz F."/>
            <person name="Koestlbacher S."/>
            <person name="Wascher F."/>
            <person name="Pizzetti I."/>
            <person name="Horn M."/>
        </authorList>
    </citation>
    <scope>NUCLEOTIDE SEQUENCE [LARGE SCALE GENOMIC DNA]</scope>
    <source>
        <strain evidence="2 3">K9</strain>
    </source>
</reference>
<dbReference type="PANTHER" id="PTHR31956:SF1">
    <property type="entry name" value="NON-SPECIFIC PHOSPHOLIPASE C1"/>
    <property type="match status" value="1"/>
</dbReference>
<protein>
    <recommendedName>
        <fullName evidence="4">Acid phosphatase</fullName>
    </recommendedName>
</protein>
<dbReference type="PANTHER" id="PTHR31956">
    <property type="entry name" value="NON-SPECIFIC PHOSPHOLIPASE C4-RELATED"/>
    <property type="match status" value="1"/>
</dbReference>
<proteinExistence type="predicted"/>
<dbReference type="RefSeq" id="WP_194847065.1">
    <property type="nucleotide sequence ID" value="NZ_JAAEJV010000004.1"/>
</dbReference>
<accession>A0ABS0AXC9</accession>
<gene>
    <name evidence="2" type="ORF">NEPTK9_000277</name>
</gene>
<dbReference type="Proteomes" id="UP001194714">
    <property type="component" value="Unassembled WGS sequence"/>
</dbReference>
<dbReference type="Gene3D" id="3.40.720.10">
    <property type="entry name" value="Alkaline Phosphatase, subunit A"/>
    <property type="match status" value="2"/>
</dbReference>
<organism evidence="2 3">
    <name type="scientific">Candidatus Neptunichlamydia vexilliferae</name>
    <dbReference type="NCBI Taxonomy" id="1651774"/>
    <lineage>
        <taxon>Bacteria</taxon>
        <taxon>Pseudomonadati</taxon>
        <taxon>Chlamydiota</taxon>
        <taxon>Chlamydiia</taxon>
        <taxon>Parachlamydiales</taxon>
        <taxon>Simkaniaceae</taxon>
        <taxon>Candidatus Neptunichlamydia</taxon>
    </lineage>
</organism>
<evidence type="ECO:0008006" key="4">
    <source>
        <dbReference type="Google" id="ProtNLM"/>
    </source>
</evidence>
<dbReference type="InterPro" id="IPR007312">
    <property type="entry name" value="Phosphoesterase"/>
</dbReference>
<dbReference type="Pfam" id="PF04185">
    <property type="entry name" value="Phosphoesterase"/>
    <property type="match status" value="1"/>
</dbReference>
<dbReference type="InterPro" id="IPR017850">
    <property type="entry name" value="Alkaline_phosphatase_core_sf"/>
</dbReference>